<evidence type="ECO:0000256" key="6">
    <source>
        <dbReference type="PROSITE-ProRule" id="PRU00117"/>
    </source>
</evidence>
<evidence type="ECO:0000256" key="2">
    <source>
        <dbReference type="ARBA" id="ARBA00022741"/>
    </source>
</evidence>
<dbReference type="InterPro" id="IPR004087">
    <property type="entry name" value="KH_dom"/>
</dbReference>
<comment type="caution">
    <text evidence="11">The sequence shown here is derived from an EMBL/GenBank/DDBJ whole genome shotgun (WGS) entry which is preliminary data.</text>
</comment>
<accession>A0A6D2X058</accession>
<keyword evidence="3 7" id="KW-0378">Hydrolase</keyword>
<dbReference type="GO" id="GO:0005654">
    <property type="term" value="C:nucleoplasm"/>
    <property type="evidence" value="ECO:0007669"/>
    <property type="project" value="Ensembl"/>
</dbReference>
<dbReference type="InterPro" id="IPR000629">
    <property type="entry name" value="RNA-helicase_DEAD-box_CS"/>
</dbReference>
<sequence>MSHWAPEWKRAEANPRDLGASWDVRGSRGSGWRGPFGHQGPRAAGSREPPLCFKIKNNMVGAVIGYSGSKIKDLQHSTNTKIQIINGESEAKVRIFGNREMKAKAKAAIETLIRKQESYNSESSVDNAASQTPIGRNLGRNDIVGEAEPLSNWGRIRAAVVEREKRKWADLPPVKKNFYIESKATSWISEMQVINWRKENFNIMCDDLKSGEKRLIPNPTCRLQDAFQQYPDLLKSIIRVGIVKPTPIQSQAWPIILQGIDLIEVAQTGTGKTLSYLMPGFIHLDSQPISREQRNGPGMLVLTPTRKLALHVEAECSKYSYKGLKSICVYGGRNRNGQIEDISKGVDIIIATPGRLNDLQMNNSVNLRSITYLVIDEADKMLDMEFEPQIMKILLDVRPDRQTVMTSATWPDTVRQLALSYLKDPMMVYVGNLNLVAVNTLKQNIIVTTEKEKQALTQEFVENMSPNDKVIMFVSQKHIADDLSSDFNIQGISAESLHGNSEQSDRERAVEDFKSGNIKILITTDIVSQGLDLNDVTHVYNYDFPRNIDVYVHRVGYIGRTGKTGTSVTLITQRDSKMAGELIKILDRANQSVPEDLVVMAEQYKLNQQKRHRKTRSRKHGQRRKKFYFLS</sequence>
<dbReference type="InterPro" id="IPR027417">
    <property type="entry name" value="P-loop_NTPase"/>
</dbReference>
<dbReference type="SMART" id="SM00322">
    <property type="entry name" value="KH"/>
    <property type="match status" value="1"/>
</dbReference>
<comment type="similarity">
    <text evidence="7">Belongs to the DEAD box helicase family.</text>
</comment>
<dbReference type="EC" id="3.6.4.13" evidence="1"/>
<dbReference type="InterPro" id="IPR011545">
    <property type="entry name" value="DEAD/DEAH_box_helicase_dom"/>
</dbReference>
<dbReference type="GO" id="GO:0003723">
    <property type="term" value="F:RNA binding"/>
    <property type="evidence" value="ECO:0007669"/>
    <property type="project" value="UniProtKB-UniRule"/>
</dbReference>
<dbReference type="PROSITE" id="PS00039">
    <property type="entry name" value="DEAD_ATP_HELICASE"/>
    <property type="match status" value="1"/>
</dbReference>
<evidence type="ECO:0000256" key="3">
    <source>
        <dbReference type="ARBA" id="ARBA00022801"/>
    </source>
</evidence>
<dbReference type="PROSITE" id="PS50084">
    <property type="entry name" value="KH_TYPE_1"/>
    <property type="match status" value="1"/>
</dbReference>
<dbReference type="SUPFAM" id="SSF52540">
    <property type="entry name" value="P-loop containing nucleoside triphosphate hydrolases"/>
    <property type="match status" value="1"/>
</dbReference>
<organism evidence="11 12">
    <name type="scientific">Pan troglodytes</name>
    <name type="common">Chimpanzee</name>
    <dbReference type="NCBI Taxonomy" id="9598"/>
    <lineage>
        <taxon>Eukaryota</taxon>
        <taxon>Metazoa</taxon>
        <taxon>Chordata</taxon>
        <taxon>Craniata</taxon>
        <taxon>Vertebrata</taxon>
        <taxon>Euteleostomi</taxon>
        <taxon>Mammalia</taxon>
        <taxon>Eutheria</taxon>
        <taxon>Euarchontoglires</taxon>
        <taxon>Primates</taxon>
        <taxon>Haplorrhini</taxon>
        <taxon>Catarrhini</taxon>
        <taxon>Hominidae</taxon>
        <taxon>Pan</taxon>
    </lineage>
</organism>
<gene>
    <name evidence="13" type="primary">DDX53</name>
    <name evidence="11" type="ORF">CK820_G0049262</name>
</gene>
<feature type="region of interest" description="Disordered" evidence="8">
    <location>
        <begin position="29"/>
        <end position="48"/>
    </location>
</feature>
<dbReference type="GeneID" id="473531"/>
<dbReference type="CDD" id="cd22430">
    <property type="entry name" value="KH-I_DDX43_DDX53"/>
    <property type="match status" value="1"/>
</dbReference>
<feature type="domain" description="Helicase ATP-binding" evidence="9">
    <location>
        <begin position="253"/>
        <end position="428"/>
    </location>
</feature>
<dbReference type="Proteomes" id="UP000236370">
    <property type="component" value="Unassembled WGS sequence"/>
</dbReference>
<dbReference type="SUPFAM" id="SSF54791">
    <property type="entry name" value="Eukaryotic type KH-domain (KH-domain type I)"/>
    <property type="match status" value="1"/>
</dbReference>
<evidence type="ECO:0000313" key="11">
    <source>
        <dbReference type="EMBL" id="PNI19913.1"/>
    </source>
</evidence>
<name>A0A6D2X058_PANTR</name>
<dbReference type="Pfam" id="PF00271">
    <property type="entry name" value="Helicase_C"/>
    <property type="match status" value="1"/>
</dbReference>
<dbReference type="KEGG" id="ptr:473531"/>
<evidence type="ECO:0000256" key="4">
    <source>
        <dbReference type="ARBA" id="ARBA00022806"/>
    </source>
</evidence>
<feature type="domain" description="Helicase C-terminal" evidence="10">
    <location>
        <begin position="440"/>
        <end position="601"/>
    </location>
</feature>
<protein>
    <recommendedName>
        <fullName evidence="1">RNA helicase</fullName>
        <ecNumber evidence="1">3.6.4.13</ecNumber>
    </recommendedName>
</protein>
<evidence type="ECO:0000313" key="12">
    <source>
        <dbReference type="Proteomes" id="UP000236370"/>
    </source>
</evidence>
<dbReference type="GO" id="GO:0005829">
    <property type="term" value="C:cytosol"/>
    <property type="evidence" value="ECO:0007669"/>
    <property type="project" value="Ensembl"/>
</dbReference>
<reference evidence="11 12" key="1">
    <citation type="submission" date="2017-12" db="EMBL/GenBank/DDBJ databases">
        <title>High-resolution comparative analysis of great ape genomes.</title>
        <authorList>
            <person name="Pollen A."/>
            <person name="Hastie A."/>
            <person name="Hormozdiari F."/>
            <person name="Dougherty M."/>
            <person name="Liu R."/>
            <person name="Chaisson M."/>
            <person name="Hoppe E."/>
            <person name="Hill C."/>
            <person name="Pang A."/>
            <person name="Hillier L."/>
            <person name="Baker C."/>
            <person name="Armstrong J."/>
            <person name="Shendure J."/>
            <person name="Paten B."/>
            <person name="Wilson R."/>
            <person name="Chao H."/>
            <person name="Schneider V."/>
            <person name="Ventura M."/>
            <person name="Kronenberg Z."/>
            <person name="Murali S."/>
            <person name="Gordon D."/>
            <person name="Cantsilieris S."/>
            <person name="Munson K."/>
            <person name="Nelson B."/>
            <person name="Raja A."/>
            <person name="Underwood J."/>
            <person name="Diekhans M."/>
            <person name="Fiddes I."/>
            <person name="Haussler D."/>
            <person name="Eichler E."/>
        </authorList>
    </citation>
    <scope>NUCLEOTIDE SEQUENCE [LARGE SCALE GENOMIC DNA]</scope>
    <source>
        <strain evidence="11">Yerkes chimp pedigree #C0471</strain>
    </source>
</reference>
<dbReference type="GO" id="GO:0005730">
    <property type="term" value="C:nucleolus"/>
    <property type="evidence" value="ECO:0007669"/>
    <property type="project" value="Ensembl"/>
</dbReference>
<keyword evidence="6" id="KW-0694">RNA-binding</keyword>
<dbReference type="AlphaFoldDB" id="A0A6D2X058"/>
<dbReference type="Gene3D" id="3.30.1370.10">
    <property type="entry name" value="K Homology domain, type 1"/>
    <property type="match status" value="1"/>
</dbReference>
<dbReference type="InterPro" id="IPR004088">
    <property type="entry name" value="KH_dom_type_1"/>
</dbReference>
<keyword evidence="4 7" id="KW-0347">Helicase</keyword>
<evidence type="ECO:0000256" key="1">
    <source>
        <dbReference type="ARBA" id="ARBA00012552"/>
    </source>
</evidence>
<dbReference type="GO" id="GO:0005524">
    <property type="term" value="F:ATP binding"/>
    <property type="evidence" value="ECO:0007669"/>
    <property type="project" value="UniProtKB-KW"/>
</dbReference>
<dbReference type="FunFam" id="3.30.1370.10:FF:000083">
    <property type="entry name" value="DEAD (Asp-Glu-Ala-Asp) box polypeptide 43"/>
    <property type="match status" value="1"/>
</dbReference>
<evidence type="ECO:0000256" key="7">
    <source>
        <dbReference type="RuleBase" id="RU000492"/>
    </source>
</evidence>
<dbReference type="PROSITE" id="PS51194">
    <property type="entry name" value="HELICASE_CTER"/>
    <property type="match status" value="1"/>
</dbReference>
<evidence type="ECO:0000259" key="9">
    <source>
        <dbReference type="PROSITE" id="PS51192"/>
    </source>
</evidence>
<dbReference type="InterPro" id="IPR036612">
    <property type="entry name" value="KH_dom_type_1_sf"/>
</dbReference>
<evidence type="ECO:0000256" key="5">
    <source>
        <dbReference type="ARBA" id="ARBA00022840"/>
    </source>
</evidence>
<dbReference type="PROSITE" id="PS51192">
    <property type="entry name" value="HELICASE_ATP_BIND_1"/>
    <property type="match status" value="1"/>
</dbReference>
<proteinExistence type="inferred from homology"/>
<dbReference type="GO" id="GO:0003724">
    <property type="term" value="F:RNA helicase activity"/>
    <property type="evidence" value="ECO:0007669"/>
    <property type="project" value="UniProtKB-EC"/>
</dbReference>
<dbReference type="GO" id="GO:0016787">
    <property type="term" value="F:hydrolase activity"/>
    <property type="evidence" value="ECO:0007669"/>
    <property type="project" value="UniProtKB-KW"/>
</dbReference>
<dbReference type="RefSeq" id="XP_009437134.1">
    <property type="nucleotide sequence ID" value="XM_009438859.3"/>
</dbReference>
<dbReference type="InterPro" id="IPR014001">
    <property type="entry name" value="Helicase_ATP-bd"/>
</dbReference>
<dbReference type="PANTHER" id="PTHR47958">
    <property type="entry name" value="ATP-DEPENDENT RNA HELICASE DBP3"/>
    <property type="match status" value="1"/>
</dbReference>
<evidence type="ECO:0000313" key="13">
    <source>
        <dbReference type="VGNC" id="VGNC:12289"/>
    </source>
</evidence>
<dbReference type="VGNC" id="VGNC:12289">
    <property type="gene designation" value="DDX53"/>
</dbReference>
<dbReference type="OrthoDB" id="196131at2759"/>
<dbReference type="CDD" id="cd17958">
    <property type="entry name" value="DEADc_DDX43_DDX53"/>
    <property type="match status" value="1"/>
</dbReference>
<keyword evidence="2 7" id="KW-0547">Nucleotide-binding</keyword>
<dbReference type="Gene3D" id="3.40.50.300">
    <property type="entry name" value="P-loop containing nucleotide triphosphate hydrolases"/>
    <property type="match status" value="2"/>
</dbReference>
<keyword evidence="5 7" id="KW-0067">ATP-binding</keyword>
<dbReference type="EMBL" id="NBAG03000492">
    <property type="protein sequence ID" value="PNI19913.1"/>
    <property type="molecule type" value="Genomic_DNA"/>
</dbReference>
<dbReference type="Pfam" id="PF00270">
    <property type="entry name" value="DEAD"/>
    <property type="match status" value="1"/>
</dbReference>
<dbReference type="SMART" id="SM00490">
    <property type="entry name" value="HELICc"/>
    <property type="match status" value="1"/>
</dbReference>
<dbReference type="OMA" id="AFQQYPD"/>
<evidence type="ECO:0000259" key="10">
    <source>
        <dbReference type="PROSITE" id="PS51194"/>
    </source>
</evidence>
<dbReference type="CDD" id="cd18787">
    <property type="entry name" value="SF2_C_DEAD"/>
    <property type="match status" value="1"/>
</dbReference>
<dbReference type="Pfam" id="PF00013">
    <property type="entry name" value="KH_1"/>
    <property type="match status" value="1"/>
</dbReference>
<evidence type="ECO:0000256" key="8">
    <source>
        <dbReference type="SAM" id="MobiDB-lite"/>
    </source>
</evidence>
<dbReference type="SMART" id="SM00487">
    <property type="entry name" value="DEXDc"/>
    <property type="match status" value="1"/>
</dbReference>
<dbReference type="InterPro" id="IPR001650">
    <property type="entry name" value="Helicase_C-like"/>
</dbReference>